<accession>A0ACD5AJ38</accession>
<evidence type="ECO:0000313" key="1">
    <source>
        <dbReference type="EMBL" id="WWQ67265.1"/>
    </source>
</evidence>
<keyword evidence="2" id="KW-1185">Reference proteome</keyword>
<dbReference type="Proteomes" id="UP001432251">
    <property type="component" value="Chromosome"/>
</dbReference>
<gene>
    <name evidence="1" type="ORF">V2W30_30670</name>
</gene>
<proteinExistence type="predicted"/>
<evidence type="ECO:0000313" key="2">
    <source>
        <dbReference type="Proteomes" id="UP001432251"/>
    </source>
</evidence>
<reference evidence="1" key="1">
    <citation type="journal article" date="2025" name="Int. J. Syst. Evol. Microbiol.">
        <title>Streptomyces citrinus sp. nov., with yellow diffusible pigment.</title>
        <authorList>
            <person name="He Y."/>
            <person name="Yang E."/>
            <person name="Xu J."/>
            <person name="Sun Y."/>
            <person name="Sun L."/>
        </authorList>
    </citation>
    <scope>NUCLEOTIDE SEQUENCE</scope>
    <source>
        <strain evidence="1">Q6</strain>
    </source>
</reference>
<keyword evidence="1" id="KW-0808">Transferase</keyword>
<dbReference type="EMBL" id="CP146022">
    <property type="protein sequence ID" value="WWQ67265.1"/>
    <property type="molecule type" value="Genomic_DNA"/>
</dbReference>
<organism evidence="1 2">
    <name type="scientific">Streptomyces citrinus</name>
    <dbReference type="NCBI Taxonomy" id="3118173"/>
    <lineage>
        <taxon>Bacteria</taxon>
        <taxon>Bacillati</taxon>
        <taxon>Actinomycetota</taxon>
        <taxon>Actinomycetes</taxon>
        <taxon>Kitasatosporales</taxon>
        <taxon>Streptomycetaceae</taxon>
        <taxon>Streptomyces</taxon>
    </lineage>
</organism>
<name>A0ACD5AJ38_9ACTN</name>
<dbReference type="EC" id="2.8.3.-" evidence="1"/>
<protein>
    <submittedName>
        <fullName evidence="1">CoA transferase</fullName>
        <ecNumber evidence="1">2.8.3.-</ecNumber>
    </submittedName>
</protein>
<sequence>MNTPVDAAGHAPLEGVRVLDFGQYIAAPAATQTLVDLGADVVKVEPVRGEAARGIGLYGDAILRTYNRGKRAVALDLKDPRGREVARRLISGADIVVQNLRPGVMDGFGLGAAAMRAAHPHLVYATVTGFGPHGPSRGRAGLDIAAQAESGIMWVTGEADGAPQRVGFPVVDAAAGHVFAEAVLGAYIRRLRHGVGDEVEVSLLEVAIHLQGPNWGEYLITGKAPVRSGNGQPAVAPAADLVPTADGLLVLSAYAPPHFAKLCALLGRDDLPADDRFATNSARVAHRPALLAELRASFAHMTTDAAMDLLTSNGLVAGRISGYDDVIKSPDAVASGLFVEAEAADGTRATTLGSPWHLGSTGPGSLRAAPALGEHTAELLTELGYAQAEIDALAAASVIHVGV</sequence>